<name>C5T1W6_ACIDE</name>
<dbReference type="Proteomes" id="UP000003856">
    <property type="component" value="Unassembled WGS sequence"/>
</dbReference>
<dbReference type="Gene3D" id="1.10.1220.10">
    <property type="entry name" value="Met repressor-like"/>
    <property type="match status" value="1"/>
</dbReference>
<reference evidence="3 4" key="1">
    <citation type="submission" date="2009-05" db="EMBL/GenBank/DDBJ databases">
        <title>The draft genome of Acidovorax delafieldii 2AN.</title>
        <authorList>
            <consortium name="US DOE Joint Genome Institute (JGI-PGF)"/>
            <person name="Lucas S."/>
            <person name="Copeland A."/>
            <person name="Lapidus A."/>
            <person name="Glavina del Rio T."/>
            <person name="Tice H."/>
            <person name="Bruce D."/>
            <person name="Goodwin L."/>
            <person name="Pitluck S."/>
            <person name="Larimer F."/>
            <person name="Land M.L."/>
            <person name="Hauser L."/>
            <person name="Shelobolina E.S."/>
            <person name="Picardal F."/>
            <person name="Roden E."/>
            <person name="Emerson D."/>
        </authorList>
    </citation>
    <scope>NUCLEOTIDE SEQUENCE [LARGE SCALE GENOMIC DNA]</scope>
    <source>
        <strain evidence="3 4">2AN</strain>
    </source>
</reference>
<dbReference type="Pfam" id="PF03869">
    <property type="entry name" value="Arc"/>
    <property type="match status" value="1"/>
</dbReference>
<dbReference type="GO" id="GO:0003677">
    <property type="term" value="F:DNA binding"/>
    <property type="evidence" value="ECO:0007669"/>
    <property type="project" value="InterPro"/>
</dbReference>
<dbReference type="PATRIC" id="fig|573060.9.peg.4323"/>
<feature type="coiled-coil region" evidence="1">
    <location>
        <begin position="112"/>
        <end position="146"/>
    </location>
</feature>
<keyword evidence="4" id="KW-1185">Reference proteome</keyword>
<dbReference type="RefSeq" id="WP_005793814.1">
    <property type="nucleotide sequence ID" value="NZ_ACQT01000014.1"/>
</dbReference>
<accession>C5T1W6</accession>
<organism evidence="3 4">
    <name type="scientific">Acidovorax delafieldii 2AN</name>
    <dbReference type="NCBI Taxonomy" id="573060"/>
    <lineage>
        <taxon>Bacteria</taxon>
        <taxon>Pseudomonadati</taxon>
        <taxon>Pseudomonadota</taxon>
        <taxon>Betaproteobacteria</taxon>
        <taxon>Burkholderiales</taxon>
        <taxon>Comamonadaceae</taxon>
        <taxon>Acidovorax</taxon>
    </lineage>
</organism>
<sequence>MATQDDYIRTALRVPPELHARIHQAAKANTRTFNAEIVARLEASFAASVFPARDHEDLNSMLDISIAQMDFHMAQNHVAQARDEFSRARMRYDALVIQEHGYSQIDPRSEAAREMKERRLAALDEAERAQIKLKEAEIALQIAQRKLSESHVARMRPAAS</sequence>
<evidence type="ECO:0000256" key="1">
    <source>
        <dbReference type="SAM" id="Coils"/>
    </source>
</evidence>
<dbReference type="InterPro" id="IPR010985">
    <property type="entry name" value="Ribbon_hlx_hlx"/>
</dbReference>
<dbReference type="EMBL" id="ACQT01000014">
    <property type="protein sequence ID" value="EER61561.1"/>
    <property type="molecule type" value="Genomic_DNA"/>
</dbReference>
<gene>
    <name evidence="3" type="ORF">AcdelDRAFT_0896</name>
</gene>
<dbReference type="InterPro" id="IPR013321">
    <property type="entry name" value="Arc_rbn_hlx_hlx"/>
</dbReference>
<dbReference type="InterPro" id="IPR005569">
    <property type="entry name" value="Arc_DNA-bd_dom"/>
</dbReference>
<protein>
    <submittedName>
        <fullName evidence="3">Arc domain protein DNA binding domain protein</fullName>
    </submittedName>
</protein>
<dbReference type="SUPFAM" id="SSF47598">
    <property type="entry name" value="Ribbon-helix-helix"/>
    <property type="match status" value="1"/>
</dbReference>
<dbReference type="OrthoDB" id="8821511at2"/>
<evidence type="ECO:0000313" key="3">
    <source>
        <dbReference type="EMBL" id="EER61561.1"/>
    </source>
</evidence>
<keyword evidence="1" id="KW-0175">Coiled coil</keyword>
<dbReference type="AlphaFoldDB" id="C5T1W6"/>
<proteinExistence type="predicted"/>
<comment type="caution">
    <text evidence="3">The sequence shown here is derived from an EMBL/GenBank/DDBJ whole genome shotgun (WGS) entry which is preliminary data.</text>
</comment>
<dbReference type="GO" id="GO:0006355">
    <property type="term" value="P:regulation of DNA-templated transcription"/>
    <property type="evidence" value="ECO:0007669"/>
    <property type="project" value="InterPro"/>
</dbReference>
<evidence type="ECO:0000259" key="2">
    <source>
        <dbReference type="Pfam" id="PF03869"/>
    </source>
</evidence>
<evidence type="ECO:0000313" key="4">
    <source>
        <dbReference type="Proteomes" id="UP000003856"/>
    </source>
</evidence>
<feature type="domain" description="Arc-like DNA binding" evidence="2">
    <location>
        <begin position="12"/>
        <end position="45"/>
    </location>
</feature>